<feature type="transmembrane region" description="Helical" evidence="7">
    <location>
        <begin position="6"/>
        <end position="22"/>
    </location>
</feature>
<feature type="domain" description="Fatty acid hydroxylase" evidence="8">
    <location>
        <begin position="87"/>
        <end position="222"/>
    </location>
</feature>
<gene>
    <name evidence="9" type="ORF">D5R40_09085</name>
</gene>
<dbReference type="GO" id="GO:0006643">
    <property type="term" value="P:membrane lipid metabolic process"/>
    <property type="evidence" value="ECO:0007669"/>
    <property type="project" value="TreeGrafter"/>
</dbReference>
<sequence length="251" mass="29368">MNNIISAWAITFVPGLILWTWEKKDPLKEINYSEEILEDIKNAAIMMLYIVVVVYAYYPIQNFITSAPFVEAIGWTNILSAPLYSRVILAIFLREFSLYVIHWHMHYIEQIWQTHKWHHSEQKLWWLSGVKSSLTSKLMFASIGLWFPALAIPAHIAIVYGAIASFHNTISHLNIKWRPWMRVVEYVIVTPRYHHVHHLAEERFHNKNLASMLVIFDHIFGTYFNTDLVDSQTEEYGIGEEPVTARMIVGL</sequence>
<dbReference type="PANTHER" id="PTHR21624">
    <property type="entry name" value="STEROL DESATURASE-RELATED PROTEIN"/>
    <property type="match status" value="1"/>
</dbReference>
<dbReference type="InterPro" id="IPR051689">
    <property type="entry name" value="Sterol_desaturase/TMEM195"/>
</dbReference>
<dbReference type="GO" id="GO:0016020">
    <property type="term" value="C:membrane"/>
    <property type="evidence" value="ECO:0007669"/>
    <property type="project" value="GOC"/>
</dbReference>
<evidence type="ECO:0000256" key="1">
    <source>
        <dbReference type="ARBA" id="ARBA00004127"/>
    </source>
</evidence>
<dbReference type="GO" id="GO:0005506">
    <property type="term" value="F:iron ion binding"/>
    <property type="evidence" value="ECO:0007669"/>
    <property type="project" value="InterPro"/>
</dbReference>
<comment type="caution">
    <text evidence="9">The sequence shown here is derived from an EMBL/GenBank/DDBJ whole genome shotgun (WGS) entry which is preliminary data.</text>
</comment>
<evidence type="ECO:0000256" key="4">
    <source>
        <dbReference type="ARBA" id="ARBA00023002"/>
    </source>
</evidence>
<dbReference type="OrthoDB" id="9770329at2"/>
<dbReference type="InterPro" id="IPR006694">
    <property type="entry name" value="Fatty_acid_hydroxylase"/>
</dbReference>
<dbReference type="PANTHER" id="PTHR21624:SF1">
    <property type="entry name" value="ALKYLGLYCEROL MONOOXYGENASE"/>
    <property type="match status" value="1"/>
</dbReference>
<dbReference type="Pfam" id="PF04116">
    <property type="entry name" value="FA_hydroxylase"/>
    <property type="match status" value="1"/>
</dbReference>
<dbReference type="GO" id="GO:0012505">
    <property type="term" value="C:endomembrane system"/>
    <property type="evidence" value="ECO:0007669"/>
    <property type="project" value="UniProtKB-SubCell"/>
</dbReference>
<evidence type="ECO:0000256" key="3">
    <source>
        <dbReference type="ARBA" id="ARBA00022989"/>
    </source>
</evidence>
<evidence type="ECO:0000259" key="8">
    <source>
        <dbReference type="Pfam" id="PF04116"/>
    </source>
</evidence>
<feature type="transmembrane region" description="Helical" evidence="7">
    <location>
        <begin position="43"/>
        <end position="60"/>
    </location>
</feature>
<dbReference type="GO" id="GO:0008610">
    <property type="term" value="P:lipid biosynthetic process"/>
    <property type="evidence" value="ECO:0007669"/>
    <property type="project" value="InterPro"/>
</dbReference>
<dbReference type="AlphaFoldDB" id="A0A3N6NGM4"/>
<dbReference type="Proteomes" id="UP000269154">
    <property type="component" value="Unassembled WGS sequence"/>
</dbReference>
<organism evidence="9 10">
    <name type="scientific">Okeania hirsuta</name>
    <dbReference type="NCBI Taxonomy" id="1458930"/>
    <lineage>
        <taxon>Bacteria</taxon>
        <taxon>Bacillati</taxon>
        <taxon>Cyanobacteriota</taxon>
        <taxon>Cyanophyceae</taxon>
        <taxon>Oscillatoriophycideae</taxon>
        <taxon>Oscillatoriales</taxon>
        <taxon>Microcoleaceae</taxon>
        <taxon>Okeania</taxon>
    </lineage>
</organism>
<dbReference type="EMBL" id="RCBY01000037">
    <property type="protein sequence ID" value="RQH47191.1"/>
    <property type="molecule type" value="Genomic_DNA"/>
</dbReference>
<feature type="transmembrane region" description="Helical" evidence="7">
    <location>
        <begin position="138"/>
        <end position="163"/>
    </location>
</feature>
<evidence type="ECO:0000313" key="10">
    <source>
        <dbReference type="Proteomes" id="UP000269154"/>
    </source>
</evidence>
<evidence type="ECO:0000256" key="5">
    <source>
        <dbReference type="ARBA" id="ARBA00023098"/>
    </source>
</evidence>
<evidence type="ECO:0000256" key="6">
    <source>
        <dbReference type="ARBA" id="ARBA00023136"/>
    </source>
</evidence>
<keyword evidence="3 7" id="KW-1133">Transmembrane helix</keyword>
<proteinExistence type="predicted"/>
<accession>A0A3N6NGM4</accession>
<dbReference type="RefSeq" id="WP_124146073.1">
    <property type="nucleotide sequence ID" value="NZ_CAWOKI010000136.1"/>
</dbReference>
<protein>
    <submittedName>
        <fullName evidence="9">Sterol desaturase family protein</fullName>
    </submittedName>
</protein>
<evidence type="ECO:0000256" key="2">
    <source>
        <dbReference type="ARBA" id="ARBA00022692"/>
    </source>
</evidence>
<keyword evidence="5" id="KW-0443">Lipid metabolism</keyword>
<evidence type="ECO:0000313" key="9">
    <source>
        <dbReference type="EMBL" id="RQH47191.1"/>
    </source>
</evidence>
<evidence type="ECO:0000256" key="7">
    <source>
        <dbReference type="SAM" id="Phobius"/>
    </source>
</evidence>
<keyword evidence="6 7" id="KW-0472">Membrane</keyword>
<keyword evidence="2 7" id="KW-0812">Transmembrane</keyword>
<reference evidence="9 10" key="1">
    <citation type="journal article" date="2018" name="ACS Chem. Biol.">
        <title>Ketoreductase domain dysfunction expands chemodiversity: malyngamide biosynthesis in the cyanobacterium Okeania hirsuta.</title>
        <authorList>
            <person name="Moss N.A."/>
            <person name="Leao T."/>
            <person name="Rankin M."/>
            <person name="McCullough T.M."/>
            <person name="Qu P."/>
            <person name="Korobeynikov A."/>
            <person name="Smith J.L."/>
            <person name="Gerwick L."/>
            <person name="Gerwick W.H."/>
        </authorList>
    </citation>
    <scope>NUCLEOTIDE SEQUENCE [LARGE SCALE GENOMIC DNA]</scope>
    <source>
        <strain evidence="9 10">PAB10Feb10-1</strain>
    </source>
</reference>
<keyword evidence="4" id="KW-0560">Oxidoreductase</keyword>
<keyword evidence="10" id="KW-1185">Reference proteome</keyword>
<name>A0A3N6NGM4_9CYAN</name>
<comment type="subcellular location">
    <subcellularLocation>
        <location evidence="1">Endomembrane system</location>
        <topology evidence="1">Multi-pass membrane protein</topology>
    </subcellularLocation>
</comment>
<dbReference type="GO" id="GO:0050479">
    <property type="term" value="F:glyceryl-ether monooxygenase activity"/>
    <property type="evidence" value="ECO:0007669"/>
    <property type="project" value="TreeGrafter"/>
</dbReference>